<dbReference type="RefSeq" id="WP_112157433.1">
    <property type="nucleotide sequence ID" value="NZ_QKRX01000002.1"/>
</dbReference>
<organism evidence="5 6">
    <name type="scientific">Nitrincola tibetensis</name>
    <dbReference type="NCBI Taxonomy" id="2219697"/>
    <lineage>
        <taxon>Bacteria</taxon>
        <taxon>Pseudomonadati</taxon>
        <taxon>Pseudomonadota</taxon>
        <taxon>Gammaproteobacteria</taxon>
        <taxon>Oceanospirillales</taxon>
        <taxon>Oceanospirillaceae</taxon>
        <taxon>Nitrincola</taxon>
    </lineage>
</organism>
<dbReference type="Gene3D" id="1.10.3890.10">
    <property type="entry name" value="HflD-like"/>
    <property type="match status" value="1"/>
</dbReference>
<dbReference type="PANTHER" id="PTHR38100">
    <property type="entry name" value="HIGH FREQUENCY LYSOGENIZATION PROTEIN HFLD"/>
    <property type="match status" value="1"/>
</dbReference>
<comment type="similarity">
    <text evidence="4">Belongs to the HflD family.</text>
</comment>
<evidence type="ECO:0000256" key="1">
    <source>
        <dbReference type="ARBA" id="ARBA00022475"/>
    </source>
</evidence>
<dbReference type="PANTHER" id="PTHR38100:SF1">
    <property type="entry name" value="HIGH FREQUENCY LYSOGENIZATION PROTEIN HFLD"/>
    <property type="match status" value="1"/>
</dbReference>
<gene>
    <name evidence="4" type="primary">hflD</name>
    <name evidence="5" type="ORF">DN062_03060</name>
</gene>
<keyword evidence="1 4" id="KW-1003">Cell membrane</keyword>
<dbReference type="InterPro" id="IPR007451">
    <property type="entry name" value="HflD"/>
</dbReference>
<reference evidence="5 6" key="1">
    <citation type="submission" date="2018-06" db="EMBL/GenBank/DDBJ databases">
        <title>Nitrincola tibetense sp. nov., isolated from Lake XuguoCo on Tibetan Plateau.</title>
        <authorList>
            <person name="Xing P."/>
        </authorList>
    </citation>
    <scope>NUCLEOTIDE SEQUENCE [LARGE SCALE GENOMIC DNA]</scope>
    <source>
        <strain evidence="6">xg18</strain>
    </source>
</reference>
<keyword evidence="6" id="KW-1185">Reference proteome</keyword>
<dbReference type="SUPFAM" id="SSF101322">
    <property type="entry name" value="YcfC-like"/>
    <property type="match status" value="1"/>
</dbReference>
<dbReference type="GO" id="GO:0005886">
    <property type="term" value="C:plasma membrane"/>
    <property type="evidence" value="ECO:0007669"/>
    <property type="project" value="UniProtKB-SubCell"/>
</dbReference>
<accession>A0A364NQA4</accession>
<comment type="caution">
    <text evidence="5">The sequence shown here is derived from an EMBL/GenBank/DDBJ whole genome shotgun (WGS) entry which is preliminary data.</text>
</comment>
<sequence>MSRQHDEQVIALAGVFQAANLVSQIARRGMVPQNSFETSIASLFITNPDLTEDIFGGVRDIPFNLSVGLRSLQELCDKQKSEQNADMMRYALSAIHLERKLNDRPDMLQTIGQRLEGLQTKARYFNPDLSEPSETEIDQGASFNPSQYTHSNVIAGLASLYQDTLSTFSFRVQVGGDPRHLQNPDNAAKIRALLLASVRAAMLWRQVGGKRWHLFFFKSRVRPSLKRIMAKH</sequence>
<dbReference type="InterPro" id="IPR035932">
    <property type="entry name" value="HflD-like_sf"/>
</dbReference>
<protein>
    <recommendedName>
        <fullName evidence="4">High frequency lysogenization protein HflD homolog</fullName>
    </recommendedName>
</protein>
<evidence type="ECO:0000313" key="6">
    <source>
        <dbReference type="Proteomes" id="UP000250744"/>
    </source>
</evidence>
<dbReference type="Proteomes" id="UP000250744">
    <property type="component" value="Unassembled WGS sequence"/>
</dbReference>
<dbReference type="AlphaFoldDB" id="A0A364NQA4"/>
<name>A0A364NQA4_9GAMM</name>
<evidence type="ECO:0000256" key="2">
    <source>
        <dbReference type="ARBA" id="ARBA00022490"/>
    </source>
</evidence>
<dbReference type="GO" id="GO:0005737">
    <property type="term" value="C:cytoplasm"/>
    <property type="evidence" value="ECO:0007669"/>
    <property type="project" value="UniProtKB-SubCell"/>
</dbReference>
<evidence type="ECO:0000256" key="4">
    <source>
        <dbReference type="HAMAP-Rule" id="MF_00695"/>
    </source>
</evidence>
<dbReference type="HAMAP" id="MF_00695">
    <property type="entry name" value="HflD_protein"/>
    <property type="match status" value="1"/>
</dbReference>
<dbReference type="OrthoDB" id="9788031at2"/>
<comment type="subcellular location">
    <subcellularLocation>
        <location evidence="4">Cytoplasm</location>
    </subcellularLocation>
    <subcellularLocation>
        <location evidence="4">Cell membrane</location>
        <topology evidence="4">Peripheral membrane protein</topology>
        <orientation evidence="4">Cytoplasmic side</orientation>
    </subcellularLocation>
</comment>
<keyword evidence="2 4" id="KW-0963">Cytoplasm</keyword>
<dbReference type="NCBIfam" id="NF001246">
    <property type="entry name" value="PRK00218.1-2"/>
    <property type="match status" value="1"/>
</dbReference>
<keyword evidence="3 4" id="KW-0472">Membrane</keyword>
<evidence type="ECO:0000313" key="5">
    <source>
        <dbReference type="EMBL" id="RAU19261.1"/>
    </source>
</evidence>
<dbReference type="EMBL" id="QKRX01000002">
    <property type="protein sequence ID" value="RAU19261.1"/>
    <property type="molecule type" value="Genomic_DNA"/>
</dbReference>
<dbReference type="Pfam" id="PF04356">
    <property type="entry name" value="DUF489"/>
    <property type="match status" value="2"/>
</dbReference>
<evidence type="ECO:0000256" key="3">
    <source>
        <dbReference type="ARBA" id="ARBA00023136"/>
    </source>
</evidence>
<proteinExistence type="inferred from homology"/>